<feature type="domain" description="Late embryogenesis abundant protein LEA-2 subgroup" evidence="2">
    <location>
        <begin position="70"/>
        <end position="170"/>
    </location>
</feature>
<evidence type="ECO:0000256" key="1">
    <source>
        <dbReference type="SAM" id="MobiDB-lite"/>
    </source>
</evidence>
<organism evidence="3 4">
    <name type="scientific">Capsicum annuum</name>
    <name type="common">Capsicum pepper</name>
    <dbReference type="NCBI Taxonomy" id="4072"/>
    <lineage>
        <taxon>Eukaryota</taxon>
        <taxon>Viridiplantae</taxon>
        <taxon>Streptophyta</taxon>
        <taxon>Embryophyta</taxon>
        <taxon>Tracheophyta</taxon>
        <taxon>Spermatophyta</taxon>
        <taxon>Magnoliopsida</taxon>
        <taxon>eudicotyledons</taxon>
        <taxon>Gunneridae</taxon>
        <taxon>Pentapetalae</taxon>
        <taxon>asterids</taxon>
        <taxon>lamiids</taxon>
        <taxon>Solanales</taxon>
        <taxon>Solanaceae</taxon>
        <taxon>Solanoideae</taxon>
        <taxon>Capsiceae</taxon>
        <taxon>Capsicum</taxon>
    </lineage>
</organism>
<dbReference type="Gramene" id="PHT87400">
    <property type="protein sequence ID" value="PHT87400"/>
    <property type="gene ID" value="T459_09506"/>
</dbReference>
<evidence type="ECO:0000313" key="3">
    <source>
        <dbReference type="EMBL" id="PHT87400.1"/>
    </source>
</evidence>
<dbReference type="PANTHER" id="PTHR31852">
    <property type="entry name" value="LATE EMBRYOGENESIS ABUNDANT (LEA) HYDROXYPROLINE-RICH GLYCOPROTEIN FAMILY"/>
    <property type="match status" value="1"/>
</dbReference>
<dbReference type="InterPro" id="IPR055301">
    <property type="entry name" value="Lea14-like_2"/>
</dbReference>
<sequence length="186" mass="20785">MSEEEEQQLQTNNGHAKQAGESANPIQSKELRRKKFLVTPKFRVLSTKFDHLETRNVGNASFNITMNVELAVKNANFGPYKYKNSTIYFYYNGVSIGEAFISQGKAGFKSSKKFNVIVNLSSNDMLAKDLKLRTDLSSGTLILTSKSKLDGKVKLLFVIKKKKSTEMDCTITVGLTGKVVRDIECN</sequence>
<dbReference type="OMA" id="TIYFYYN"/>
<keyword evidence="4" id="KW-1185">Reference proteome</keyword>
<proteinExistence type="predicted"/>
<dbReference type="Gene3D" id="2.60.40.1820">
    <property type="match status" value="1"/>
</dbReference>
<feature type="region of interest" description="Disordered" evidence="1">
    <location>
        <begin position="1"/>
        <end position="25"/>
    </location>
</feature>
<evidence type="ECO:0000259" key="2">
    <source>
        <dbReference type="Pfam" id="PF03168"/>
    </source>
</evidence>
<dbReference type="STRING" id="4072.A0A2G2ZZK9"/>
<name>A0A2G2ZZK9_CAPAN</name>
<dbReference type="Pfam" id="PF03168">
    <property type="entry name" value="LEA_2"/>
    <property type="match status" value="1"/>
</dbReference>
<reference evidence="3 4" key="1">
    <citation type="journal article" date="2014" name="Nat. Genet.">
        <title>Genome sequence of the hot pepper provides insights into the evolution of pungency in Capsicum species.</title>
        <authorList>
            <person name="Kim S."/>
            <person name="Park M."/>
            <person name="Yeom S.I."/>
            <person name="Kim Y.M."/>
            <person name="Lee J.M."/>
            <person name="Lee H.A."/>
            <person name="Seo E."/>
            <person name="Choi J."/>
            <person name="Cheong K."/>
            <person name="Kim K.T."/>
            <person name="Jung K."/>
            <person name="Lee G.W."/>
            <person name="Oh S.K."/>
            <person name="Bae C."/>
            <person name="Kim S.B."/>
            <person name="Lee H.Y."/>
            <person name="Kim S.Y."/>
            <person name="Kim M.S."/>
            <person name="Kang B.C."/>
            <person name="Jo Y.D."/>
            <person name="Yang H.B."/>
            <person name="Jeong H.J."/>
            <person name="Kang W.H."/>
            <person name="Kwon J.K."/>
            <person name="Shin C."/>
            <person name="Lim J.Y."/>
            <person name="Park J.H."/>
            <person name="Huh J.H."/>
            <person name="Kim J.S."/>
            <person name="Kim B.D."/>
            <person name="Cohen O."/>
            <person name="Paran I."/>
            <person name="Suh M.C."/>
            <person name="Lee S.B."/>
            <person name="Kim Y.K."/>
            <person name="Shin Y."/>
            <person name="Noh S.J."/>
            <person name="Park J."/>
            <person name="Seo Y.S."/>
            <person name="Kwon S.Y."/>
            <person name="Kim H.A."/>
            <person name="Park J.M."/>
            <person name="Kim H.J."/>
            <person name="Choi S.B."/>
            <person name="Bosland P.W."/>
            <person name="Reeves G."/>
            <person name="Jo S.H."/>
            <person name="Lee B.W."/>
            <person name="Cho H.T."/>
            <person name="Choi H.S."/>
            <person name="Lee M.S."/>
            <person name="Yu Y."/>
            <person name="Do Choi Y."/>
            <person name="Park B.S."/>
            <person name="van Deynze A."/>
            <person name="Ashrafi H."/>
            <person name="Hill T."/>
            <person name="Kim W.T."/>
            <person name="Pai H.S."/>
            <person name="Ahn H.K."/>
            <person name="Yeam I."/>
            <person name="Giovannoni J.J."/>
            <person name="Rose J.K."/>
            <person name="Sorensen I."/>
            <person name="Lee S.J."/>
            <person name="Kim R.W."/>
            <person name="Choi I.Y."/>
            <person name="Choi B.S."/>
            <person name="Lim J.S."/>
            <person name="Lee Y.H."/>
            <person name="Choi D."/>
        </authorList>
    </citation>
    <scope>NUCLEOTIDE SEQUENCE [LARGE SCALE GENOMIC DNA]</scope>
    <source>
        <strain evidence="4">cv. CM334</strain>
    </source>
</reference>
<dbReference type="Proteomes" id="UP000222542">
    <property type="component" value="Unassembled WGS sequence"/>
</dbReference>
<reference evidence="3 4" key="2">
    <citation type="journal article" date="2017" name="Genome Biol.">
        <title>New reference genome sequences of hot pepper reveal the massive evolution of plant disease-resistance genes by retroduplication.</title>
        <authorList>
            <person name="Kim S."/>
            <person name="Park J."/>
            <person name="Yeom S.I."/>
            <person name="Kim Y.M."/>
            <person name="Seo E."/>
            <person name="Kim K.T."/>
            <person name="Kim M.S."/>
            <person name="Lee J.M."/>
            <person name="Cheong K."/>
            <person name="Shin H.S."/>
            <person name="Kim S.B."/>
            <person name="Han K."/>
            <person name="Lee J."/>
            <person name="Park M."/>
            <person name="Lee H.A."/>
            <person name="Lee H.Y."/>
            <person name="Lee Y."/>
            <person name="Oh S."/>
            <person name="Lee J.H."/>
            <person name="Choi E."/>
            <person name="Choi E."/>
            <person name="Lee S.E."/>
            <person name="Jeon J."/>
            <person name="Kim H."/>
            <person name="Choi G."/>
            <person name="Song H."/>
            <person name="Lee J."/>
            <person name="Lee S.C."/>
            <person name="Kwon J.K."/>
            <person name="Lee H.Y."/>
            <person name="Koo N."/>
            <person name="Hong Y."/>
            <person name="Kim R.W."/>
            <person name="Kang W.H."/>
            <person name="Huh J.H."/>
            <person name="Kang B.C."/>
            <person name="Yang T.J."/>
            <person name="Lee Y.H."/>
            <person name="Bennetzen J.L."/>
            <person name="Choi D."/>
        </authorList>
    </citation>
    <scope>NUCLEOTIDE SEQUENCE [LARGE SCALE GENOMIC DNA]</scope>
    <source>
        <strain evidence="4">cv. CM334</strain>
    </source>
</reference>
<dbReference type="AlphaFoldDB" id="A0A2G2ZZK9"/>
<evidence type="ECO:0000313" key="4">
    <source>
        <dbReference type="Proteomes" id="UP000222542"/>
    </source>
</evidence>
<comment type="caution">
    <text evidence="3">The sequence shown here is derived from an EMBL/GenBank/DDBJ whole genome shotgun (WGS) entry which is preliminary data.</text>
</comment>
<dbReference type="EMBL" id="AYRZ02000003">
    <property type="protein sequence ID" value="PHT87400.1"/>
    <property type="molecule type" value="Genomic_DNA"/>
</dbReference>
<dbReference type="InterPro" id="IPR004864">
    <property type="entry name" value="LEA_2"/>
</dbReference>
<gene>
    <name evidence="3" type="ORF">T459_09506</name>
</gene>
<accession>A0A2G2ZZK9</accession>
<protein>
    <recommendedName>
        <fullName evidence="2">Late embryogenesis abundant protein LEA-2 subgroup domain-containing protein</fullName>
    </recommendedName>
</protein>